<evidence type="ECO:0000313" key="14">
    <source>
        <dbReference type="EMBL" id="RIA54965.1"/>
    </source>
</evidence>
<keyword evidence="8 11" id="KW-1133">Transmembrane helix</keyword>
<evidence type="ECO:0000256" key="8">
    <source>
        <dbReference type="ARBA" id="ARBA00022989"/>
    </source>
</evidence>
<evidence type="ECO:0000256" key="7">
    <source>
        <dbReference type="ARBA" id="ARBA00022777"/>
    </source>
</evidence>
<evidence type="ECO:0000256" key="3">
    <source>
        <dbReference type="ARBA" id="ARBA00012438"/>
    </source>
</evidence>
<evidence type="ECO:0000256" key="2">
    <source>
        <dbReference type="ARBA" id="ARBA00004370"/>
    </source>
</evidence>
<feature type="transmembrane region" description="Helical" evidence="11">
    <location>
        <begin position="166"/>
        <end position="190"/>
    </location>
</feature>
<comment type="subcellular location">
    <subcellularLocation>
        <location evidence="2">Membrane</location>
    </subcellularLocation>
</comment>
<name>A0A397Q584_9HYPH</name>
<dbReference type="EC" id="2.7.13.3" evidence="3"/>
<gene>
    <name evidence="14" type="ORF">BXY53_0015</name>
</gene>
<dbReference type="AlphaFoldDB" id="A0A397Q584"/>
<dbReference type="InterPro" id="IPR036097">
    <property type="entry name" value="HisK_dim/P_sf"/>
</dbReference>
<evidence type="ECO:0000256" key="11">
    <source>
        <dbReference type="SAM" id="Phobius"/>
    </source>
</evidence>
<keyword evidence="15" id="KW-1185">Reference proteome</keyword>
<dbReference type="Gene3D" id="3.30.565.10">
    <property type="entry name" value="Histidine kinase-like ATPase, C-terminal domain"/>
    <property type="match status" value="1"/>
</dbReference>
<dbReference type="PANTHER" id="PTHR45436">
    <property type="entry name" value="SENSOR HISTIDINE KINASE YKOH"/>
    <property type="match status" value="1"/>
</dbReference>
<dbReference type="InterPro" id="IPR050428">
    <property type="entry name" value="TCS_sensor_his_kinase"/>
</dbReference>
<dbReference type="InterPro" id="IPR005467">
    <property type="entry name" value="His_kinase_dom"/>
</dbReference>
<dbReference type="RefSeq" id="WP_119059933.1">
    <property type="nucleotide sequence ID" value="NZ_QXDF01000001.1"/>
</dbReference>
<dbReference type="EMBL" id="QXDF01000001">
    <property type="protein sequence ID" value="RIA54965.1"/>
    <property type="molecule type" value="Genomic_DNA"/>
</dbReference>
<dbReference type="GO" id="GO:0000155">
    <property type="term" value="F:phosphorelay sensor kinase activity"/>
    <property type="evidence" value="ECO:0007669"/>
    <property type="project" value="InterPro"/>
</dbReference>
<proteinExistence type="predicted"/>
<comment type="catalytic activity">
    <reaction evidence="1">
        <text>ATP + protein L-histidine = ADP + protein N-phospho-L-histidine.</text>
        <dbReference type="EC" id="2.7.13.3"/>
    </reaction>
</comment>
<keyword evidence="6 11" id="KW-0812">Transmembrane</keyword>
<feature type="domain" description="Histidine kinase" evidence="12">
    <location>
        <begin position="252"/>
        <end position="455"/>
    </location>
</feature>
<sequence>MTRNSLAFRLSAAAAACILLILPATGVVLVSVYRGAIEDSFDGRLNTYVKYLIGSTFRAEEGLRLEAPETLGEPLFSLPASGWYWQIAPANGEGEPLLKSASLVSESLALPTAGNDDGELQNAYITGPDGELLRVVARDIIFPGPGETRTYTFAVAGNAGEIDESVWSFTTMLIAAFAALGAALLVATFIQVRYGLRPLGDIRARLAAIRSGDAERLEGELPAEIQPLQKELNSLIRANQQIIERARTHVGNLAHALKTPLSVITNEARDRDDPFSRKVSEQAEIMRQQVTHHLDRARVAARAGVVGRATAIQPVIETMRGALAKIYSDSQLDLTTDCPGNLHFEGEKQDLQEMIGNLMDNACKWANGRVAVSAAAQDGGGHFLRICVDDDGPGLSPKAREKAMKRGRRLDENKPGSGLGLSIVADLANLYSGDFRLEESPLGGLRAVLILPSVQSP</sequence>
<dbReference type="PROSITE" id="PS50109">
    <property type="entry name" value="HIS_KIN"/>
    <property type="match status" value="1"/>
</dbReference>
<dbReference type="PROSITE" id="PS50885">
    <property type="entry name" value="HAMP"/>
    <property type="match status" value="1"/>
</dbReference>
<evidence type="ECO:0000313" key="15">
    <source>
        <dbReference type="Proteomes" id="UP000266273"/>
    </source>
</evidence>
<dbReference type="GO" id="GO:0005886">
    <property type="term" value="C:plasma membrane"/>
    <property type="evidence" value="ECO:0007669"/>
    <property type="project" value="TreeGrafter"/>
</dbReference>
<dbReference type="Pfam" id="PF02518">
    <property type="entry name" value="HATPase_c"/>
    <property type="match status" value="1"/>
</dbReference>
<protein>
    <recommendedName>
        <fullName evidence="3">histidine kinase</fullName>
        <ecNumber evidence="3">2.7.13.3</ecNumber>
    </recommendedName>
</protein>
<keyword evidence="10 11" id="KW-0472">Membrane</keyword>
<dbReference type="InterPro" id="IPR003594">
    <property type="entry name" value="HATPase_dom"/>
</dbReference>
<evidence type="ECO:0000259" key="12">
    <source>
        <dbReference type="PROSITE" id="PS50109"/>
    </source>
</evidence>
<evidence type="ECO:0000256" key="6">
    <source>
        <dbReference type="ARBA" id="ARBA00022692"/>
    </source>
</evidence>
<dbReference type="PANTHER" id="PTHR45436:SF5">
    <property type="entry name" value="SENSOR HISTIDINE KINASE TRCS"/>
    <property type="match status" value="1"/>
</dbReference>
<evidence type="ECO:0000256" key="10">
    <source>
        <dbReference type="ARBA" id="ARBA00023136"/>
    </source>
</evidence>
<dbReference type="InterPro" id="IPR003660">
    <property type="entry name" value="HAMP_dom"/>
</dbReference>
<accession>A0A397Q584</accession>
<dbReference type="Gene3D" id="1.10.287.130">
    <property type="match status" value="1"/>
</dbReference>
<comment type="caution">
    <text evidence="14">The sequence shown here is derived from an EMBL/GenBank/DDBJ whole genome shotgun (WGS) entry which is preliminary data.</text>
</comment>
<dbReference type="SUPFAM" id="SSF55874">
    <property type="entry name" value="ATPase domain of HSP90 chaperone/DNA topoisomerase II/histidine kinase"/>
    <property type="match status" value="1"/>
</dbReference>
<keyword evidence="4" id="KW-0597">Phosphoprotein</keyword>
<evidence type="ECO:0000256" key="9">
    <source>
        <dbReference type="ARBA" id="ARBA00023012"/>
    </source>
</evidence>
<feature type="domain" description="HAMP" evidence="13">
    <location>
        <begin position="193"/>
        <end position="244"/>
    </location>
</feature>
<evidence type="ECO:0000256" key="4">
    <source>
        <dbReference type="ARBA" id="ARBA00022553"/>
    </source>
</evidence>
<dbReference type="SUPFAM" id="SSF47384">
    <property type="entry name" value="Homodimeric domain of signal transducing histidine kinase"/>
    <property type="match status" value="1"/>
</dbReference>
<dbReference type="SMART" id="SM00387">
    <property type="entry name" value="HATPase_c"/>
    <property type="match status" value="1"/>
</dbReference>
<keyword evidence="9" id="KW-0902">Two-component regulatory system</keyword>
<reference evidence="14 15" key="1">
    <citation type="submission" date="2018-08" db="EMBL/GenBank/DDBJ databases">
        <title>Genomic Encyclopedia of Archaeal and Bacterial Type Strains, Phase II (KMG-II): from individual species to whole genera.</title>
        <authorList>
            <person name="Goeker M."/>
        </authorList>
    </citation>
    <scope>NUCLEOTIDE SEQUENCE [LARGE SCALE GENOMIC DNA]</scope>
    <source>
        <strain evidence="14 15">DSM 5002</strain>
    </source>
</reference>
<dbReference type="PRINTS" id="PR00344">
    <property type="entry name" value="BCTRLSENSOR"/>
</dbReference>
<dbReference type="InterPro" id="IPR004358">
    <property type="entry name" value="Sig_transdc_His_kin-like_C"/>
</dbReference>
<dbReference type="InterPro" id="IPR036890">
    <property type="entry name" value="HATPase_C_sf"/>
</dbReference>
<keyword evidence="7 14" id="KW-0418">Kinase</keyword>
<dbReference type="OrthoDB" id="9809567at2"/>
<dbReference type="Proteomes" id="UP000266273">
    <property type="component" value="Unassembled WGS sequence"/>
</dbReference>
<evidence type="ECO:0000259" key="13">
    <source>
        <dbReference type="PROSITE" id="PS50885"/>
    </source>
</evidence>
<organism evidence="14 15">
    <name type="scientific">Dichotomicrobium thermohalophilum</name>
    <dbReference type="NCBI Taxonomy" id="933063"/>
    <lineage>
        <taxon>Bacteria</taxon>
        <taxon>Pseudomonadati</taxon>
        <taxon>Pseudomonadota</taxon>
        <taxon>Alphaproteobacteria</taxon>
        <taxon>Hyphomicrobiales</taxon>
        <taxon>Hyphomicrobiaceae</taxon>
        <taxon>Dichotomicrobium</taxon>
    </lineage>
</organism>
<keyword evidence="5" id="KW-0808">Transferase</keyword>
<evidence type="ECO:0000256" key="1">
    <source>
        <dbReference type="ARBA" id="ARBA00000085"/>
    </source>
</evidence>
<evidence type="ECO:0000256" key="5">
    <source>
        <dbReference type="ARBA" id="ARBA00022679"/>
    </source>
</evidence>